<sequence>MNAIKVAKYAHALYNSHGDKAEAEASRKMRECEEAGQSEEATNWKAIRQAIRSLRGPNQS</sequence>
<organism evidence="1 2">
    <name type="scientific">Roseovarius aestuarii</name>
    <dbReference type="NCBI Taxonomy" id="475083"/>
    <lineage>
        <taxon>Bacteria</taxon>
        <taxon>Pseudomonadati</taxon>
        <taxon>Pseudomonadota</taxon>
        <taxon>Alphaproteobacteria</taxon>
        <taxon>Rhodobacterales</taxon>
        <taxon>Roseobacteraceae</taxon>
        <taxon>Roseovarius</taxon>
    </lineage>
</organism>
<keyword evidence="2" id="KW-1185">Reference proteome</keyword>
<dbReference type="Proteomes" id="UP000193224">
    <property type="component" value="Unassembled WGS sequence"/>
</dbReference>
<dbReference type="RefSeq" id="WP_085802014.1">
    <property type="nucleotide sequence ID" value="NZ_FWXB01000020.1"/>
</dbReference>
<accession>A0A1X7BWT9</accession>
<dbReference type="OrthoDB" id="7933758at2"/>
<proteinExistence type="predicted"/>
<evidence type="ECO:0000313" key="1">
    <source>
        <dbReference type="EMBL" id="SMC14107.1"/>
    </source>
</evidence>
<gene>
    <name evidence="1" type="ORF">ROA7745_03971</name>
</gene>
<reference evidence="1 2" key="1">
    <citation type="submission" date="2017-03" db="EMBL/GenBank/DDBJ databases">
        <authorList>
            <person name="Afonso C.L."/>
            <person name="Miller P.J."/>
            <person name="Scott M.A."/>
            <person name="Spackman E."/>
            <person name="Goraichik I."/>
            <person name="Dimitrov K.M."/>
            <person name="Suarez D.L."/>
            <person name="Swayne D.E."/>
        </authorList>
    </citation>
    <scope>NUCLEOTIDE SEQUENCE [LARGE SCALE GENOMIC DNA]</scope>
    <source>
        <strain evidence="1 2">CECT 7745</strain>
    </source>
</reference>
<evidence type="ECO:0000313" key="2">
    <source>
        <dbReference type="Proteomes" id="UP000193224"/>
    </source>
</evidence>
<dbReference type="AlphaFoldDB" id="A0A1X7BWT9"/>
<name>A0A1X7BWT9_9RHOB</name>
<protein>
    <submittedName>
        <fullName evidence="1">Uncharacterized protein</fullName>
    </submittedName>
</protein>
<dbReference type="EMBL" id="FWXB01000020">
    <property type="protein sequence ID" value="SMC14107.1"/>
    <property type="molecule type" value="Genomic_DNA"/>
</dbReference>